<dbReference type="GO" id="GO:0035556">
    <property type="term" value="P:intracellular signal transduction"/>
    <property type="evidence" value="ECO:0007669"/>
    <property type="project" value="InterPro"/>
</dbReference>
<dbReference type="SUPFAM" id="SSF55073">
    <property type="entry name" value="Nucleotide cyclase"/>
    <property type="match status" value="1"/>
</dbReference>
<feature type="domain" description="2Fe-2S ferredoxin-type" evidence="2">
    <location>
        <begin position="2"/>
        <end position="96"/>
    </location>
</feature>
<dbReference type="Proteomes" id="UP000180235">
    <property type="component" value="Chromosome"/>
</dbReference>
<feature type="domain" description="Guanylate cyclase" evidence="1">
    <location>
        <begin position="119"/>
        <end position="224"/>
    </location>
</feature>
<dbReference type="GO" id="GO:0009190">
    <property type="term" value="P:cyclic nucleotide biosynthetic process"/>
    <property type="evidence" value="ECO:0007669"/>
    <property type="project" value="InterPro"/>
</dbReference>
<dbReference type="GO" id="GO:0004016">
    <property type="term" value="F:adenylate cyclase activity"/>
    <property type="evidence" value="ECO:0007669"/>
    <property type="project" value="UniProtKB-ARBA"/>
</dbReference>
<dbReference type="PROSITE" id="PS51085">
    <property type="entry name" value="2FE2S_FER_2"/>
    <property type="match status" value="1"/>
</dbReference>
<dbReference type="OrthoDB" id="9762462at2"/>
<accession>A0A1J0ABL4</accession>
<dbReference type="STRING" id="1188229.GlitD10_0991"/>
<dbReference type="AlphaFoldDB" id="A0A1J0ABL4"/>
<dbReference type="InterPro" id="IPR001041">
    <property type="entry name" value="2Fe-2S_ferredoxin-type"/>
</dbReference>
<dbReference type="CDD" id="cd00207">
    <property type="entry name" value="fer2"/>
    <property type="match status" value="1"/>
</dbReference>
<dbReference type="Pfam" id="PF00111">
    <property type="entry name" value="Fer2"/>
    <property type="match status" value="1"/>
</dbReference>
<evidence type="ECO:0000313" key="3">
    <source>
        <dbReference type="EMBL" id="APB33309.1"/>
    </source>
</evidence>
<protein>
    <submittedName>
        <fullName evidence="3">Adenylate cyclase</fullName>
    </submittedName>
</protein>
<name>A0A1J0ABL4_9CYAN</name>
<gene>
    <name evidence="3" type="ORF">GlitD10_0991</name>
</gene>
<dbReference type="InterPro" id="IPR029787">
    <property type="entry name" value="Nucleotide_cyclase"/>
</dbReference>
<dbReference type="InterPro" id="IPR012675">
    <property type="entry name" value="Beta-grasp_dom_sf"/>
</dbReference>
<evidence type="ECO:0000259" key="2">
    <source>
        <dbReference type="PROSITE" id="PS51085"/>
    </source>
</evidence>
<keyword evidence="4" id="KW-1185">Reference proteome</keyword>
<dbReference type="Gene3D" id="3.10.20.30">
    <property type="match status" value="1"/>
</dbReference>
<dbReference type="KEGG" id="glt:GlitD10_0991"/>
<reference evidence="3 4" key="1">
    <citation type="submission" date="2016-10" db="EMBL/GenBank/DDBJ databases">
        <title>Description of Gloeomargarita lithophora gen. nov., sp. nov., a thylakoid-bearing basal-branching cyanobacterium with intracellular carbonates, and proposal for Gloeomargaritales ord. nov.</title>
        <authorList>
            <person name="Moreira D."/>
            <person name="Tavera R."/>
            <person name="Benzerara K."/>
            <person name="Skouri-Panet F."/>
            <person name="Couradeau E."/>
            <person name="Gerard E."/>
            <person name="Loussert C."/>
            <person name="Novelo E."/>
            <person name="Zivanovic Y."/>
            <person name="Lopez-Garcia P."/>
        </authorList>
    </citation>
    <scope>NUCLEOTIDE SEQUENCE [LARGE SCALE GENOMIC DNA]</scope>
    <source>
        <strain evidence="3 4">D10</strain>
    </source>
</reference>
<dbReference type="InterPro" id="IPR001054">
    <property type="entry name" value="A/G_cyclase"/>
</dbReference>
<dbReference type="RefSeq" id="WP_071453910.1">
    <property type="nucleotide sequence ID" value="NZ_CP017675.1"/>
</dbReference>
<dbReference type="EMBL" id="CP017675">
    <property type="protein sequence ID" value="APB33309.1"/>
    <property type="molecule type" value="Genomic_DNA"/>
</dbReference>
<sequence>MSQLSVQPDQQTIATNASETLLDALLSHEIPHTHACGGQAYCSTCRVLILDGIKHCSSPTRAEKALAQKLQFPIHVRLACQTKISGDVTIRRLVMDNQDLDLVDQQLTGGQGIAEQELVLLYAGLKGMETFDQVNFPYDMAHIMGRYFQQLYQIISTYGGQISSTMGTHALVTFDPARHDRTVDRAVWAALDLLQAMAGVNQMVEQLHYQPLQLGLAVHPGLAVQVAPTPKSPPMPLGDGVTTVMGLATLPQTLVVSPAGLSQIANRVVLGAKVGEAGAQIVTGMRGAPPEQVAATPPELSLGQRLSSLIQKFRFGR</sequence>
<dbReference type="SUPFAM" id="SSF54292">
    <property type="entry name" value="2Fe-2S ferredoxin-like"/>
    <property type="match status" value="1"/>
</dbReference>
<organism evidence="3 4">
    <name type="scientific">Gloeomargarita lithophora Alchichica-D10</name>
    <dbReference type="NCBI Taxonomy" id="1188229"/>
    <lineage>
        <taxon>Bacteria</taxon>
        <taxon>Bacillati</taxon>
        <taxon>Cyanobacteriota</taxon>
        <taxon>Cyanophyceae</taxon>
        <taxon>Gloeomargaritales</taxon>
        <taxon>Gloeomargaritaceae</taxon>
        <taxon>Gloeomargarita</taxon>
    </lineage>
</organism>
<dbReference type="Gene3D" id="3.30.70.1230">
    <property type="entry name" value="Nucleotide cyclase"/>
    <property type="match status" value="1"/>
</dbReference>
<dbReference type="GO" id="GO:0051536">
    <property type="term" value="F:iron-sulfur cluster binding"/>
    <property type="evidence" value="ECO:0007669"/>
    <property type="project" value="InterPro"/>
</dbReference>
<evidence type="ECO:0000313" key="4">
    <source>
        <dbReference type="Proteomes" id="UP000180235"/>
    </source>
</evidence>
<dbReference type="PROSITE" id="PS50125">
    <property type="entry name" value="GUANYLATE_CYCLASE_2"/>
    <property type="match status" value="1"/>
</dbReference>
<dbReference type="InterPro" id="IPR036010">
    <property type="entry name" value="2Fe-2S_ferredoxin-like_sf"/>
</dbReference>
<proteinExistence type="predicted"/>
<evidence type="ECO:0000259" key="1">
    <source>
        <dbReference type="PROSITE" id="PS50125"/>
    </source>
</evidence>